<dbReference type="EMBL" id="RDQH01000336">
    <property type="protein sequence ID" value="RXH85664.1"/>
    <property type="molecule type" value="Genomic_DNA"/>
</dbReference>
<evidence type="ECO:0000313" key="3">
    <source>
        <dbReference type="Proteomes" id="UP000290289"/>
    </source>
</evidence>
<comment type="caution">
    <text evidence="2">The sequence shown here is derived from an EMBL/GenBank/DDBJ whole genome shotgun (WGS) entry which is preliminary data.</text>
</comment>
<keyword evidence="3" id="KW-1185">Reference proteome</keyword>
<reference evidence="2 3" key="1">
    <citation type="submission" date="2018-10" db="EMBL/GenBank/DDBJ databases">
        <title>A high-quality apple genome assembly.</title>
        <authorList>
            <person name="Hu J."/>
        </authorList>
    </citation>
    <scope>NUCLEOTIDE SEQUENCE [LARGE SCALE GENOMIC DNA]</scope>
    <source>
        <strain evidence="3">cv. HFTH1</strain>
        <tissue evidence="2">Young leaf</tissue>
    </source>
</reference>
<name>A0A498IU02_MALDO</name>
<keyword evidence="1" id="KW-0812">Transmembrane</keyword>
<feature type="transmembrane region" description="Helical" evidence="1">
    <location>
        <begin position="34"/>
        <end position="57"/>
    </location>
</feature>
<evidence type="ECO:0000313" key="2">
    <source>
        <dbReference type="EMBL" id="RXH85664.1"/>
    </source>
</evidence>
<accession>A0A498IU02</accession>
<protein>
    <submittedName>
        <fullName evidence="2">Uncharacterized protein</fullName>
    </submittedName>
</protein>
<dbReference type="AlphaFoldDB" id="A0A498IU02"/>
<sequence>MPPMALSVGVDGHDLRVADMGDVLGEAFFVTDGFAFSFLGISYICSHMAFGAIFIAFKFQTLGVKFIN</sequence>
<keyword evidence="1" id="KW-1133">Transmembrane helix</keyword>
<keyword evidence="1" id="KW-0472">Membrane</keyword>
<gene>
    <name evidence="2" type="ORF">DVH24_009485</name>
</gene>
<evidence type="ECO:0000256" key="1">
    <source>
        <dbReference type="SAM" id="Phobius"/>
    </source>
</evidence>
<organism evidence="2 3">
    <name type="scientific">Malus domestica</name>
    <name type="common">Apple</name>
    <name type="synonym">Pyrus malus</name>
    <dbReference type="NCBI Taxonomy" id="3750"/>
    <lineage>
        <taxon>Eukaryota</taxon>
        <taxon>Viridiplantae</taxon>
        <taxon>Streptophyta</taxon>
        <taxon>Embryophyta</taxon>
        <taxon>Tracheophyta</taxon>
        <taxon>Spermatophyta</taxon>
        <taxon>Magnoliopsida</taxon>
        <taxon>eudicotyledons</taxon>
        <taxon>Gunneridae</taxon>
        <taxon>Pentapetalae</taxon>
        <taxon>rosids</taxon>
        <taxon>fabids</taxon>
        <taxon>Rosales</taxon>
        <taxon>Rosaceae</taxon>
        <taxon>Amygdaloideae</taxon>
        <taxon>Maleae</taxon>
        <taxon>Malus</taxon>
    </lineage>
</organism>
<proteinExistence type="predicted"/>
<dbReference type="Proteomes" id="UP000290289">
    <property type="component" value="Chromosome 10"/>
</dbReference>